<dbReference type="STRING" id="685588.A0A067SWL5"/>
<dbReference type="OrthoDB" id="2803783at2759"/>
<dbReference type="AlphaFoldDB" id="A0A067SWL5"/>
<feature type="compositionally biased region" description="Polar residues" evidence="1">
    <location>
        <begin position="638"/>
        <end position="655"/>
    </location>
</feature>
<feature type="compositionally biased region" description="Pro residues" evidence="1">
    <location>
        <begin position="411"/>
        <end position="433"/>
    </location>
</feature>
<evidence type="ECO:0000313" key="2">
    <source>
        <dbReference type="EMBL" id="KDR72074.1"/>
    </source>
</evidence>
<protein>
    <submittedName>
        <fullName evidence="2">Uncharacterized protein</fullName>
    </submittedName>
</protein>
<evidence type="ECO:0000313" key="3">
    <source>
        <dbReference type="Proteomes" id="UP000027222"/>
    </source>
</evidence>
<dbReference type="EMBL" id="KL142390">
    <property type="protein sequence ID" value="KDR72074.1"/>
    <property type="molecule type" value="Genomic_DNA"/>
</dbReference>
<sequence>MVHPGAFRGLRKEFLMNEKASYSEGVAGGYAADALAIIFRRYFLRFPVDLPHDHEPTTDFLASVDDSAPVPEYEEPDADTLSPEDYAVAIEKLDERRKTINFRKAQIKRWMAYQYMKDHDINSMDSGLDNPYRMVLHRITGVPVQRPRQRSAVNTWRKTQRDAIEQEVKLQTKKVGGVHRDKLAAFRDKIAKNIFNKLSKEEQTQWEEQAKEEQKERLAEWKRALESPASTEPAARQKCFEALPAFAQIFLDAICEATGCKATLLVGGPEPAHGGRLNVISVHSGTTTGDVKMTFGRLERARYMKYFIPVFGSFLQACYSPEECRARALPAEDGYEPLQAAELEKEGFNLDSVGDNEPLPNEPLTAAPSIVPSTLAQPLATPATSTPPEATPTPGSRAPSLAHSPPSLAHSPPPSPNRSPPPSPNRSPPPSPNRSPLHGPAPALSPQPLPNGSVDVASPMSNRALQRAPSVVVSLPPSPNASPRAGSPVLDGLLLLAPTPALSPSPQDGVLQHPPATVSSPRPPVAKAHAPPVPSPCLGAQQTQEGETSTQSGRKRKADSGPRIDLQAKKRRSEAADHNDEAVPPRATRGSLARDRTTTSTPSTKHARQQASKKPSTVPQPSNAPPSAKTRKAAAERPSSSNTPSVGASPASQAHENVVPPAEAPTWFCDALKMLQAEDLGDRWREALRTWARFEQEYDYNEVAVLKHAHRPSVIKDWIARARSPNYRPTITSLAQYSRDYNAWWASLQPNWRLLPDGSVDFDAFDGKWEVLRRPGRNGLFSVLAALFYWGLAARKGKGRDNWLEAVKDFDFVVTCVCGL</sequence>
<dbReference type="Proteomes" id="UP000027222">
    <property type="component" value="Unassembled WGS sequence"/>
</dbReference>
<gene>
    <name evidence="2" type="ORF">GALMADRAFT_143412</name>
</gene>
<feature type="compositionally biased region" description="Basic and acidic residues" evidence="1">
    <location>
        <begin position="558"/>
        <end position="583"/>
    </location>
</feature>
<keyword evidence="3" id="KW-1185">Reference proteome</keyword>
<proteinExistence type="predicted"/>
<feature type="region of interest" description="Disordered" evidence="1">
    <location>
        <begin position="378"/>
        <end position="658"/>
    </location>
</feature>
<organism evidence="2 3">
    <name type="scientific">Galerina marginata (strain CBS 339.88)</name>
    <dbReference type="NCBI Taxonomy" id="685588"/>
    <lineage>
        <taxon>Eukaryota</taxon>
        <taxon>Fungi</taxon>
        <taxon>Dikarya</taxon>
        <taxon>Basidiomycota</taxon>
        <taxon>Agaricomycotina</taxon>
        <taxon>Agaricomycetes</taxon>
        <taxon>Agaricomycetidae</taxon>
        <taxon>Agaricales</taxon>
        <taxon>Agaricineae</taxon>
        <taxon>Strophariaceae</taxon>
        <taxon>Galerina</taxon>
    </lineage>
</organism>
<feature type="compositionally biased region" description="Low complexity" evidence="1">
    <location>
        <begin position="378"/>
        <end position="410"/>
    </location>
</feature>
<dbReference type="HOGENOM" id="CLU_015055_0_0_1"/>
<name>A0A067SWL5_GALM3</name>
<feature type="compositionally biased region" description="Polar residues" evidence="1">
    <location>
        <begin position="598"/>
        <end position="621"/>
    </location>
</feature>
<feature type="compositionally biased region" description="Low complexity" evidence="1">
    <location>
        <begin position="541"/>
        <end position="552"/>
    </location>
</feature>
<reference evidence="3" key="1">
    <citation type="journal article" date="2014" name="Proc. Natl. Acad. Sci. U.S.A.">
        <title>Extensive sampling of basidiomycete genomes demonstrates inadequacy of the white-rot/brown-rot paradigm for wood decay fungi.</title>
        <authorList>
            <person name="Riley R."/>
            <person name="Salamov A.A."/>
            <person name="Brown D.W."/>
            <person name="Nagy L.G."/>
            <person name="Floudas D."/>
            <person name="Held B.W."/>
            <person name="Levasseur A."/>
            <person name="Lombard V."/>
            <person name="Morin E."/>
            <person name="Otillar R."/>
            <person name="Lindquist E.A."/>
            <person name="Sun H."/>
            <person name="LaButti K.M."/>
            <person name="Schmutz J."/>
            <person name="Jabbour D."/>
            <person name="Luo H."/>
            <person name="Baker S.E."/>
            <person name="Pisabarro A.G."/>
            <person name="Walton J.D."/>
            <person name="Blanchette R.A."/>
            <person name="Henrissat B."/>
            <person name="Martin F."/>
            <person name="Cullen D."/>
            <person name="Hibbett D.S."/>
            <person name="Grigoriev I.V."/>
        </authorList>
    </citation>
    <scope>NUCLEOTIDE SEQUENCE [LARGE SCALE GENOMIC DNA]</scope>
    <source>
        <strain evidence="3">CBS 339.88</strain>
    </source>
</reference>
<feature type="compositionally biased region" description="Low complexity" evidence="1">
    <location>
        <begin position="469"/>
        <end position="506"/>
    </location>
</feature>
<evidence type="ECO:0000256" key="1">
    <source>
        <dbReference type="SAM" id="MobiDB-lite"/>
    </source>
</evidence>
<accession>A0A067SWL5</accession>